<accession>A0A6J6SZ45</accession>
<evidence type="ECO:0000313" key="7">
    <source>
        <dbReference type="EMBL" id="CAB4962537.1"/>
    </source>
</evidence>
<evidence type="ECO:0000313" key="4">
    <source>
        <dbReference type="EMBL" id="CAB4759788.1"/>
    </source>
</evidence>
<dbReference type="AlphaFoldDB" id="A0A6J6SZ45"/>
<evidence type="ECO:0000313" key="10">
    <source>
        <dbReference type="EMBL" id="CAB5075303.1"/>
    </source>
</evidence>
<gene>
    <name evidence="2" type="ORF">UFOPK2340_00672</name>
    <name evidence="3" type="ORF">UFOPK2772_00951</name>
    <name evidence="4" type="ORF">UFOPK2850_01040</name>
    <name evidence="5" type="ORF">UFOPK3027_01219</name>
    <name evidence="6" type="ORF">UFOPK3256_01328</name>
    <name evidence="7" type="ORF">UFOPK3827_01350</name>
    <name evidence="8" type="ORF">UFOPK3982_01190</name>
    <name evidence="9" type="ORF">UFOPK4120_01043</name>
    <name evidence="10" type="ORF">UFOPK4404_01219</name>
</gene>
<keyword evidence="1" id="KW-0812">Transmembrane</keyword>
<proteinExistence type="predicted"/>
<dbReference type="EMBL" id="CAFAAN010000011">
    <property type="protein sequence ID" value="CAB4809542.1"/>
    <property type="molecule type" value="Genomic_DNA"/>
</dbReference>
<dbReference type="EMBL" id="CAFBNM010000021">
    <property type="protein sequence ID" value="CAB4962537.1"/>
    <property type="molecule type" value="Genomic_DNA"/>
</dbReference>
<evidence type="ECO:0000313" key="2">
    <source>
        <dbReference type="EMBL" id="CAB4674710.1"/>
    </source>
</evidence>
<dbReference type="EMBL" id="CAFAZW010000028">
    <property type="protein sequence ID" value="CAB4844556.1"/>
    <property type="molecule type" value="Genomic_DNA"/>
</dbReference>
<keyword evidence="1" id="KW-0472">Membrane</keyword>
<feature type="transmembrane region" description="Helical" evidence="1">
    <location>
        <begin position="69"/>
        <end position="92"/>
    </location>
</feature>
<dbReference type="EMBL" id="CAFBOO010000011">
    <property type="protein sequence ID" value="CAB4991534.1"/>
    <property type="molecule type" value="Genomic_DNA"/>
</dbReference>
<evidence type="ECO:0000313" key="6">
    <source>
        <dbReference type="EMBL" id="CAB4844556.1"/>
    </source>
</evidence>
<evidence type="ECO:0000313" key="3">
    <source>
        <dbReference type="EMBL" id="CAB4740151.1"/>
    </source>
</evidence>
<reference evidence="3" key="1">
    <citation type="submission" date="2020-05" db="EMBL/GenBank/DDBJ databases">
        <authorList>
            <person name="Chiriac C."/>
            <person name="Salcher M."/>
            <person name="Ghai R."/>
            <person name="Kavagutti S V."/>
        </authorList>
    </citation>
    <scope>NUCLEOTIDE SEQUENCE</scope>
</reference>
<evidence type="ECO:0000313" key="5">
    <source>
        <dbReference type="EMBL" id="CAB4809542.1"/>
    </source>
</evidence>
<evidence type="ECO:0000313" key="8">
    <source>
        <dbReference type="EMBL" id="CAB4991534.1"/>
    </source>
</evidence>
<keyword evidence="1" id="KW-1133">Transmembrane helix</keyword>
<feature type="transmembrane region" description="Helical" evidence="1">
    <location>
        <begin position="104"/>
        <end position="125"/>
    </location>
</feature>
<dbReference type="EMBL" id="CAEZYT010000060">
    <property type="protein sequence ID" value="CAB4740151.1"/>
    <property type="molecule type" value="Genomic_DNA"/>
</dbReference>
<dbReference type="EMBL" id="CAEZZH010000012">
    <property type="protein sequence ID" value="CAB4759788.1"/>
    <property type="molecule type" value="Genomic_DNA"/>
</dbReference>
<sequence>MSSSPEFELWKGAIAPASIIGVLATAGFVIWRGTSALLGGILAEFVVLIFFCIHLAISKYSRKLDPLTTMALVLVSYFAKLVILGAFLLIVVNAVSADKLDRTTFGIVAILITFAWLAGEIRAFLKLKLHLPLPGEGSNNMNKKE</sequence>
<dbReference type="EMBL" id="CAFBPO010000011">
    <property type="protein sequence ID" value="CAB5024140.1"/>
    <property type="molecule type" value="Genomic_DNA"/>
</dbReference>
<name>A0A6J6SZ45_9ZZZZ</name>
<protein>
    <submittedName>
        <fullName evidence="3">Unannotated protein</fullName>
    </submittedName>
</protein>
<feature type="transmembrane region" description="Helical" evidence="1">
    <location>
        <begin position="37"/>
        <end position="57"/>
    </location>
</feature>
<feature type="transmembrane region" description="Helical" evidence="1">
    <location>
        <begin position="12"/>
        <end position="31"/>
    </location>
</feature>
<evidence type="ECO:0000256" key="1">
    <source>
        <dbReference type="SAM" id="Phobius"/>
    </source>
</evidence>
<evidence type="ECO:0000313" key="9">
    <source>
        <dbReference type="EMBL" id="CAB5024140.1"/>
    </source>
</evidence>
<organism evidence="3">
    <name type="scientific">freshwater metagenome</name>
    <dbReference type="NCBI Taxonomy" id="449393"/>
    <lineage>
        <taxon>unclassified sequences</taxon>
        <taxon>metagenomes</taxon>
        <taxon>ecological metagenomes</taxon>
    </lineage>
</organism>
<dbReference type="EMBL" id="CAFBQY010000014">
    <property type="protein sequence ID" value="CAB5075303.1"/>
    <property type="molecule type" value="Genomic_DNA"/>
</dbReference>
<dbReference type="EMBL" id="CAEZXC010000029">
    <property type="protein sequence ID" value="CAB4674710.1"/>
    <property type="molecule type" value="Genomic_DNA"/>
</dbReference>